<evidence type="ECO:0008006" key="3">
    <source>
        <dbReference type="Google" id="ProtNLM"/>
    </source>
</evidence>
<evidence type="ECO:0000313" key="1">
    <source>
        <dbReference type="EMBL" id="BAY82212.1"/>
    </source>
</evidence>
<name>A0A1Z4LLV1_9CYAN</name>
<protein>
    <recommendedName>
        <fullName evidence="3">Bacterial Pleckstrin homology domain-containing protein</fullName>
    </recommendedName>
</protein>
<dbReference type="OrthoDB" id="530515at2"/>
<sequence>MNINLVEDNLKIEFTVKEQFLAVRFKKLWEIPLSHIQQVTTTAPQTSWKELRSPGTSLPGLIKAGTYYTDRGKEFWLVNQRKDNYLTIELQDEKYKRIVMTVEDNESWQQRLVEGMGN</sequence>
<organism evidence="1 2">
    <name type="scientific">Calothrix parasitica NIES-267</name>
    <dbReference type="NCBI Taxonomy" id="1973488"/>
    <lineage>
        <taxon>Bacteria</taxon>
        <taxon>Bacillati</taxon>
        <taxon>Cyanobacteriota</taxon>
        <taxon>Cyanophyceae</taxon>
        <taxon>Nostocales</taxon>
        <taxon>Calotrichaceae</taxon>
        <taxon>Calothrix</taxon>
    </lineage>
</organism>
<accession>A0A1Z4LLV1</accession>
<reference evidence="1 2" key="1">
    <citation type="submission" date="2017-06" db="EMBL/GenBank/DDBJ databases">
        <title>Genome sequencing of cyanobaciteial culture collection at National Institute for Environmental Studies (NIES).</title>
        <authorList>
            <person name="Hirose Y."/>
            <person name="Shimura Y."/>
            <person name="Fujisawa T."/>
            <person name="Nakamura Y."/>
            <person name="Kawachi M."/>
        </authorList>
    </citation>
    <scope>NUCLEOTIDE SEQUENCE [LARGE SCALE GENOMIC DNA]</scope>
    <source>
        <strain evidence="1 2">NIES-267</strain>
    </source>
</reference>
<gene>
    <name evidence="1" type="ORF">NIES267_16910</name>
</gene>
<dbReference type="Proteomes" id="UP000218418">
    <property type="component" value="Chromosome"/>
</dbReference>
<dbReference type="EMBL" id="AP018227">
    <property type="protein sequence ID" value="BAY82212.1"/>
    <property type="molecule type" value="Genomic_DNA"/>
</dbReference>
<proteinExistence type="predicted"/>
<evidence type="ECO:0000313" key="2">
    <source>
        <dbReference type="Proteomes" id="UP000218418"/>
    </source>
</evidence>
<dbReference type="AlphaFoldDB" id="A0A1Z4LLV1"/>
<keyword evidence="2" id="KW-1185">Reference proteome</keyword>